<protein>
    <recommendedName>
        <fullName evidence="4">Heme oxygenase 1</fullName>
    </recommendedName>
</protein>
<dbReference type="SUPFAM" id="SSF48613">
    <property type="entry name" value="Heme oxygenase-like"/>
    <property type="match status" value="1"/>
</dbReference>
<evidence type="ECO:0000256" key="2">
    <source>
        <dbReference type="ARBA" id="ARBA00037361"/>
    </source>
</evidence>
<evidence type="ECO:0000256" key="6">
    <source>
        <dbReference type="ARBA" id="ARBA00047547"/>
    </source>
</evidence>
<name>A0A4X2K1S2_VOMUR</name>
<evidence type="ECO:0000313" key="7">
    <source>
        <dbReference type="Ensembl" id="ENSVURP00010003961.1"/>
    </source>
</evidence>
<evidence type="ECO:0000256" key="3">
    <source>
        <dbReference type="ARBA" id="ARBA00037869"/>
    </source>
</evidence>
<dbReference type="InterPro" id="IPR016084">
    <property type="entry name" value="Haem_Oase-like_multi-hlx"/>
</dbReference>
<dbReference type="Gene3D" id="1.20.910.10">
    <property type="entry name" value="Heme oxygenase-like"/>
    <property type="match status" value="1"/>
</dbReference>
<comment type="catalytic activity">
    <reaction evidence="6">
        <text>heme b + 3 reduced [NADPH--hemoprotein reductase] + 3 O2 = biliverdin IXalpha + CO + Fe(2+) + 3 oxidized [NADPH--hemoprotein reductase] + 3 H2O + H(+)</text>
        <dbReference type="Rhea" id="RHEA:21764"/>
        <dbReference type="Rhea" id="RHEA-COMP:11964"/>
        <dbReference type="Rhea" id="RHEA-COMP:11965"/>
        <dbReference type="ChEBI" id="CHEBI:15377"/>
        <dbReference type="ChEBI" id="CHEBI:15378"/>
        <dbReference type="ChEBI" id="CHEBI:15379"/>
        <dbReference type="ChEBI" id="CHEBI:17245"/>
        <dbReference type="ChEBI" id="CHEBI:29033"/>
        <dbReference type="ChEBI" id="CHEBI:57618"/>
        <dbReference type="ChEBI" id="CHEBI:57991"/>
        <dbReference type="ChEBI" id="CHEBI:58210"/>
        <dbReference type="ChEBI" id="CHEBI:60344"/>
        <dbReference type="EC" id="1.14.14.18"/>
    </reaction>
    <physiologicalReaction direction="left-to-right" evidence="6">
        <dbReference type="Rhea" id="RHEA:21765"/>
    </physiologicalReaction>
</comment>
<sequence length="109" mass="12742">MSAKQPDSMPQDLSEALKEATMEVHSQAENVKFLKNFQKGQVSWGGFKMVMFSLYHIYLALEEELELNKTHPALTPIYFPEEREVRLEEAVVRSKTLMRRERVKGERKV</sequence>
<proteinExistence type="predicted"/>
<evidence type="ECO:0000256" key="1">
    <source>
        <dbReference type="ARBA" id="ARBA00022824"/>
    </source>
</evidence>
<comment type="subunit">
    <text evidence="5">Homodimer and higher order homooligomer. Oligomerization is crucial for its stability and function in the endoplasmic reticulum. Interacts with FLVCR2; this interaction is potentiated in the presence of heme.</text>
</comment>
<dbReference type="InterPro" id="IPR016053">
    <property type="entry name" value="Haem_Oase-like"/>
</dbReference>
<dbReference type="GO" id="GO:0006788">
    <property type="term" value="P:heme oxidation"/>
    <property type="evidence" value="ECO:0007669"/>
    <property type="project" value="InterPro"/>
</dbReference>
<keyword evidence="1" id="KW-0256">Endoplasmic reticulum</keyword>
<organism evidence="7 8">
    <name type="scientific">Vombatus ursinus</name>
    <name type="common">Common wombat</name>
    <dbReference type="NCBI Taxonomy" id="29139"/>
    <lineage>
        <taxon>Eukaryota</taxon>
        <taxon>Metazoa</taxon>
        <taxon>Chordata</taxon>
        <taxon>Craniata</taxon>
        <taxon>Vertebrata</taxon>
        <taxon>Euteleostomi</taxon>
        <taxon>Mammalia</taxon>
        <taxon>Metatheria</taxon>
        <taxon>Diprotodontia</taxon>
        <taxon>Vombatidae</taxon>
        <taxon>Vombatus</taxon>
    </lineage>
</organism>
<keyword evidence="8" id="KW-1185">Reference proteome</keyword>
<dbReference type="InterPro" id="IPR002051">
    <property type="entry name" value="Haem_Oase"/>
</dbReference>
<dbReference type="GO" id="GO:0004392">
    <property type="term" value="F:heme oxygenase (decyclizing) activity"/>
    <property type="evidence" value="ECO:0007669"/>
    <property type="project" value="UniProtKB-EC"/>
</dbReference>
<evidence type="ECO:0000256" key="4">
    <source>
        <dbReference type="ARBA" id="ARBA00040247"/>
    </source>
</evidence>
<accession>A0A4X2K1S2</accession>
<dbReference type="PANTHER" id="PTHR10720">
    <property type="entry name" value="HEME OXYGENASE"/>
    <property type="match status" value="1"/>
</dbReference>
<comment type="function">
    <text evidence="2">Catalyzes the oxidative cleavage of heme at the alpha-methene bridge carbon, released as carbon monoxide (CO), to generate biliverdin IXalpha, while releasing the central heme iron chelate as ferrous iron.</text>
</comment>
<reference evidence="7" key="2">
    <citation type="submission" date="2025-08" db="UniProtKB">
        <authorList>
            <consortium name="Ensembl"/>
        </authorList>
    </citation>
    <scope>IDENTIFICATION</scope>
</reference>
<dbReference type="STRING" id="29139.ENSVURP00010003961"/>
<dbReference type="GO" id="GO:0005789">
    <property type="term" value="C:endoplasmic reticulum membrane"/>
    <property type="evidence" value="ECO:0007669"/>
    <property type="project" value="UniProtKB-SubCell"/>
</dbReference>
<dbReference type="PRINTS" id="PR00088">
    <property type="entry name" value="HAEMOXYGNASE"/>
</dbReference>
<dbReference type="GO" id="GO:0042167">
    <property type="term" value="P:heme catabolic process"/>
    <property type="evidence" value="ECO:0007669"/>
    <property type="project" value="TreeGrafter"/>
</dbReference>
<dbReference type="Ensembl" id="ENSVURT00010004495.1">
    <property type="protein sequence ID" value="ENSVURP00010003961.1"/>
    <property type="gene ID" value="ENSVURG00010003180.1"/>
</dbReference>
<evidence type="ECO:0000256" key="5">
    <source>
        <dbReference type="ARBA" id="ARBA00046441"/>
    </source>
</evidence>
<dbReference type="GeneTree" id="ENSGT00390000017673"/>
<dbReference type="Pfam" id="PF01126">
    <property type="entry name" value="Heme_oxygenase"/>
    <property type="match status" value="1"/>
</dbReference>
<comment type="subcellular location">
    <subcellularLocation>
        <location evidence="3">Endoplasmic reticulum membrane</location>
        <topology evidence="3">Single-pass type IV membrane protein</topology>
        <orientation evidence="3">Cytoplasmic side</orientation>
    </subcellularLocation>
</comment>
<evidence type="ECO:0000313" key="8">
    <source>
        <dbReference type="Proteomes" id="UP000314987"/>
    </source>
</evidence>
<dbReference type="GO" id="GO:0020037">
    <property type="term" value="F:heme binding"/>
    <property type="evidence" value="ECO:0007669"/>
    <property type="project" value="TreeGrafter"/>
</dbReference>
<dbReference type="PANTHER" id="PTHR10720:SF1">
    <property type="entry name" value="HEME OXYGENASE 1"/>
    <property type="match status" value="1"/>
</dbReference>
<dbReference type="AlphaFoldDB" id="A0A4X2K1S2"/>
<reference evidence="7" key="3">
    <citation type="submission" date="2025-09" db="UniProtKB">
        <authorList>
            <consortium name="Ensembl"/>
        </authorList>
    </citation>
    <scope>IDENTIFICATION</scope>
</reference>
<dbReference type="GO" id="GO:0006979">
    <property type="term" value="P:response to oxidative stress"/>
    <property type="evidence" value="ECO:0007669"/>
    <property type="project" value="TreeGrafter"/>
</dbReference>
<dbReference type="Proteomes" id="UP000314987">
    <property type="component" value="Unassembled WGS sequence"/>
</dbReference>
<reference evidence="8" key="1">
    <citation type="submission" date="2018-12" db="EMBL/GenBank/DDBJ databases">
        <authorList>
            <person name="Yazar S."/>
        </authorList>
    </citation>
    <scope>NUCLEOTIDE SEQUENCE [LARGE SCALE GENOMIC DNA]</scope>
</reference>